<dbReference type="SUPFAM" id="SSF47226">
    <property type="entry name" value="Histidine-containing phosphotransfer domain, HPT domain"/>
    <property type="match status" value="1"/>
</dbReference>
<feature type="modified residue" description="4-aspartylphosphate" evidence="4">
    <location>
        <position position="180"/>
    </location>
</feature>
<dbReference type="InterPro" id="IPR001789">
    <property type="entry name" value="Sig_transdc_resp-reg_receiver"/>
</dbReference>
<evidence type="ECO:0000313" key="9">
    <source>
        <dbReference type="EMBL" id="MEA1079308.1"/>
    </source>
</evidence>
<dbReference type="InterPro" id="IPR043128">
    <property type="entry name" value="Rev_trsase/Diguanyl_cyclase"/>
</dbReference>
<evidence type="ECO:0000259" key="8">
    <source>
        <dbReference type="PROSITE" id="PS50894"/>
    </source>
</evidence>
<dbReference type="CDD" id="cd00156">
    <property type="entry name" value="REC"/>
    <property type="match status" value="1"/>
</dbReference>
<proteinExistence type="predicted"/>
<dbReference type="CDD" id="cd01948">
    <property type="entry name" value="EAL"/>
    <property type="match status" value="1"/>
</dbReference>
<organism evidence="9 10">
    <name type="scientific">Marinobacter qingdaonensis</name>
    <dbReference type="NCBI Taxonomy" id="3108486"/>
    <lineage>
        <taxon>Bacteria</taxon>
        <taxon>Pseudomonadati</taxon>
        <taxon>Pseudomonadota</taxon>
        <taxon>Gammaproteobacteria</taxon>
        <taxon>Pseudomonadales</taxon>
        <taxon>Marinobacteraceae</taxon>
        <taxon>Marinobacter</taxon>
    </lineage>
</organism>
<evidence type="ECO:0000256" key="2">
    <source>
        <dbReference type="ARBA" id="ARBA00023012"/>
    </source>
</evidence>
<evidence type="ECO:0000259" key="6">
    <source>
        <dbReference type="PROSITE" id="PS50110"/>
    </source>
</evidence>
<evidence type="ECO:0000313" key="10">
    <source>
        <dbReference type="Proteomes" id="UP001305746"/>
    </source>
</evidence>
<dbReference type="EMBL" id="JAYDCJ010000001">
    <property type="protein sequence ID" value="MEA1079308.1"/>
    <property type="molecule type" value="Genomic_DNA"/>
</dbReference>
<dbReference type="Gene3D" id="3.30.70.270">
    <property type="match status" value="1"/>
</dbReference>
<feature type="domain" description="Response regulatory" evidence="6">
    <location>
        <begin position="257"/>
        <end position="373"/>
    </location>
</feature>
<accession>A0ABU5NU09</accession>
<dbReference type="InterPro" id="IPR001633">
    <property type="entry name" value="EAL_dom"/>
</dbReference>
<dbReference type="InterPro" id="IPR035919">
    <property type="entry name" value="EAL_sf"/>
</dbReference>
<name>A0ABU5NU09_9GAMM</name>
<keyword evidence="10" id="KW-1185">Reference proteome</keyword>
<evidence type="ECO:0000256" key="3">
    <source>
        <dbReference type="PROSITE-ProRule" id="PRU00110"/>
    </source>
</evidence>
<feature type="modified residue" description="4-aspartylphosphate" evidence="4">
    <location>
        <position position="306"/>
    </location>
</feature>
<dbReference type="SUPFAM" id="SSF141868">
    <property type="entry name" value="EAL domain-like"/>
    <property type="match status" value="1"/>
</dbReference>
<dbReference type="SUPFAM" id="SSF52172">
    <property type="entry name" value="CheY-like"/>
    <property type="match status" value="2"/>
</dbReference>
<keyword evidence="5" id="KW-0175">Coiled coil</keyword>
<feature type="domain" description="EAL" evidence="7">
    <location>
        <begin position="556"/>
        <end position="806"/>
    </location>
</feature>
<evidence type="ECO:0000256" key="5">
    <source>
        <dbReference type="SAM" id="Coils"/>
    </source>
</evidence>
<dbReference type="Gene3D" id="3.20.20.450">
    <property type="entry name" value="EAL domain"/>
    <property type="match status" value="1"/>
</dbReference>
<dbReference type="SMART" id="SM00052">
    <property type="entry name" value="EAL"/>
    <property type="match status" value="1"/>
</dbReference>
<feature type="domain" description="Response regulatory" evidence="6">
    <location>
        <begin position="131"/>
        <end position="248"/>
    </location>
</feature>
<dbReference type="PANTHER" id="PTHR44591:SF3">
    <property type="entry name" value="RESPONSE REGULATORY DOMAIN-CONTAINING PROTEIN"/>
    <property type="match status" value="1"/>
</dbReference>
<dbReference type="InterPro" id="IPR050595">
    <property type="entry name" value="Bact_response_regulator"/>
</dbReference>
<evidence type="ECO:0000256" key="4">
    <source>
        <dbReference type="PROSITE-ProRule" id="PRU00169"/>
    </source>
</evidence>
<feature type="domain" description="HPt" evidence="8">
    <location>
        <begin position="6"/>
        <end position="116"/>
    </location>
</feature>
<dbReference type="SUPFAM" id="SSF55073">
    <property type="entry name" value="Nucleotide cyclase"/>
    <property type="match status" value="1"/>
</dbReference>
<keyword evidence="1 4" id="KW-0597">Phosphoprotein</keyword>
<dbReference type="InterPro" id="IPR036641">
    <property type="entry name" value="HPT_dom_sf"/>
</dbReference>
<feature type="modified residue" description="Phosphohistidine" evidence="3">
    <location>
        <position position="53"/>
    </location>
</feature>
<dbReference type="InterPro" id="IPR029787">
    <property type="entry name" value="Nucleotide_cyclase"/>
</dbReference>
<sequence length="806" mass="89147">MAGVDLGPKYEALKQQYVQSLPTRLQELRSSWNRLQHVSWDAKALTFMEQCAHKLSGSGATFQLPEISQGAQALEEQLQQLLKKADATPAERNQIEALLSGLERVADQAIDTAAPAQAPATSPMPARNRHRIAVIEDDEHLAGFLRDWLEQRGFTVDVFDTPAAYSARTESHSHQLILLDISFPEGALEGIAWLERLKLQMDANTPVIMMSARSDMVARMRALRAGADTYLTKPLDLGVLETRIDQLLSTSTRAKQRVLWVDDDAELLAYFKTLLAEHGYEVEGLSQPVRILERIEEFQPDAIVLDHEMPGVQGVDLARVLRQDARYMTMPVLFVSASGAVSDQLAQHRMAGSQIFKKPLDNQRFLAALQQHLMQAQLLSSRINLVSQRRAHQGLQNHDYFLTELGTLLAYLEAAPNKPSQFLVQVGIDREEFLRAQHGARALARLTANMAQHFADQLGASDSGCALGGGSFLFQINPPVAEAAEAFLEQFHQRLNSPRWSLGEPAVPVTLSMGVLPLTESMNEDKALLEVEQACAEAMQAGGCVVWHRAPERSDNGGLDHRIRELLVAQAFKLHYQPIVNMDSGDTVFEALVRLVDEDDAVYLPGQFLPQLAQGNHGTLLDLDRWVVEHALDGLSKLAGKAAASHSVAIKLASPMGEVAKLLSFLSTGMRNARIKGNRRIYLALSRATVIKDVASAKQVLKVVQDMECGVIIEHLDASPASLELVRELGSVDYVKLDAKYGASVEQTPELEKLLRQLTDVFGSSLPIVATRVEDAKALAWFWERGVRNFQGHFIQAPEVAMNFEF</sequence>
<dbReference type="Pfam" id="PF00072">
    <property type="entry name" value="Response_reg"/>
    <property type="match status" value="2"/>
</dbReference>
<dbReference type="Pfam" id="PF01627">
    <property type="entry name" value="Hpt"/>
    <property type="match status" value="1"/>
</dbReference>
<protein>
    <submittedName>
        <fullName evidence="9">Response regulator</fullName>
    </submittedName>
</protein>
<dbReference type="Pfam" id="PF00563">
    <property type="entry name" value="EAL"/>
    <property type="match status" value="1"/>
</dbReference>
<evidence type="ECO:0000259" key="7">
    <source>
        <dbReference type="PROSITE" id="PS50883"/>
    </source>
</evidence>
<dbReference type="InterPro" id="IPR000160">
    <property type="entry name" value="GGDEF_dom"/>
</dbReference>
<comment type="caution">
    <text evidence="9">The sequence shown here is derived from an EMBL/GenBank/DDBJ whole genome shotgun (WGS) entry which is preliminary data.</text>
</comment>
<dbReference type="Proteomes" id="UP001305746">
    <property type="component" value="Unassembled WGS sequence"/>
</dbReference>
<evidence type="ECO:0000256" key="1">
    <source>
        <dbReference type="ARBA" id="ARBA00022553"/>
    </source>
</evidence>
<dbReference type="InterPro" id="IPR011006">
    <property type="entry name" value="CheY-like_superfamily"/>
</dbReference>
<dbReference type="SMART" id="SM00267">
    <property type="entry name" value="GGDEF"/>
    <property type="match status" value="1"/>
</dbReference>
<dbReference type="PROSITE" id="PS50110">
    <property type="entry name" value="RESPONSE_REGULATORY"/>
    <property type="match status" value="2"/>
</dbReference>
<dbReference type="PANTHER" id="PTHR44591">
    <property type="entry name" value="STRESS RESPONSE REGULATOR PROTEIN 1"/>
    <property type="match status" value="1"/>
</dbReference>
<dbReference type="Gene3D" id="3.40.50.2300">
    <property type="match status" value="2"/>
</dbReference>
<feature type="coiled-coil region" evidence="5">
    <location>
        <begin position="64"/>
        <end position="91"/>
    </location>
</feature>
<dbReference type="PROSITE" id="PS50894">
    <property type="entry name" value="HPT"/>
    <property type="match status" value="1"/>
</dbReference>
<dbReference type="SMART" id="SM00448">
    <property type="entry name" value="REC"/>
    <property type="match status" value="2"/>
</dbReference>
<reference evidence="9 10" key="1">
    <citation type="submission" date="2023-12" db="EMBL/GenBank/DDBJ databases">
        <title>Marinobacter qingdaonensis sp. nov., isolated from the intertidal sediment of Qingdao, PR China.</title>
        <authorList>
            <person name="Li Y."/>
        </authorList>
    </citation>
    <scope>NUCLEOTIDE SEQUENCE [LARGE SCALE GENOMIC DNA]</scope>
    <source>
        <strain evidence="9 10">ASW11-75</strain>
    </source>
</reference>
<gene>
    <name evidence="9" type="ORF">U5822_01420</name>
</gene>
<dbReference type="PROSITE" id="PS50883">
    <property type="entry name" value="EAL"/>
    <property type="match status" value="1"/>
</dbReference>
<dbReference type="CDD" id="cd17574">
    <property type="entry name" value="REC_OmpR"/>
    <property type="match status" value="1"/>
</dbReference>
<keyword evidence="2" id="KW-0902">Two-component regulatory system</keyword>
<dbReference type="RefSeq" id="WP_322853834.1">
    <property type="nucleotide sequence ID" value="NZ_JAYDCJ010000001.1"/>
</dbReference>
<dbReference type="InterPro" id="IPR008207">
    <property type="entry name" value="Sig_transdc_His_kin_Hpt_dom"/>
</dbReference>
<dbReference type="Gene3D" id="1.20.120.160">
    <property type="entry name" value="HPT domain"/>
    <property type="match status" value="1"/>
</dbReference>